<gene>
    <name evidence="1" type="ORF">Shyd_66230</name>
</gene>
<name>A0ABQ3PJQ8_9ACTN</name>
<evidence type="ECO:0000313" key="1">
    <source>
        <dbReference type="EMBL" id="GHI25252.1"/>
    </source>
</evidence>
<protein>
    <recommendedName>
        <fullName evidence="3">Terminase</fullName>
    </recommendedName>
</protein>
<dbReference type="InterPro" id="IPR027417">
    <property type="entry name" value="P-loop_NTPase"/>
</dbReference>
<dbReference type="Gene3D" id="3.40.50.300">
    <property type="entry name" value="P-loop containing nucleotide triphosphate hydrolases"/>
    <property type="match status" value="1"/>
</dbReference>
<sequence>MAGLELDPWQQWVLIGACAQRADTFINPFTKKIERMWAARDVGLVVARQNGKGSILEARELAGLFLPRFAEKTILHTAQDFATSGEHFRRIASLIENTPALNRKLKGVYETNGKERIELQDGSRLLFKTRTKKLGRGFSPQLVVLDESMFLDSESMMALRPTISAQLNPQLWFTGSAGLEDAFEFGAVRYRAMKALESGDLDPYLFFAEWSAEVCDDFCARDCDEHDRLGDEETWAKANPGYGIRISYETVDNELRGDPSGEAFKVERLSVGRWPVQGDPWSVISEEAWRARIDEGSEIEQDSIKVLGVDVSPGREHAAIGVCGTNGDFLHVEITSDEVQMDHRAGADWLVKRIKEIWSRAKPDAVVIDRRCPAGAFVDELESSGITVIVPSSSDVGDGCGTFTSGVQPRRGEIADIVHIDQQGLNEAVAGASKRVLGEKWGWDKRDSSRTSSVDITPLVAVTLAAWGYRKVLFEKPKAATPFFYAGLDDL</sequence>
<reference evidence="1" key="1">
    <citation type="submission" date="2024-05" db="EMBL/GenBank/DDBJ databases">
        <title>Whole genome shotgun sequence of Streptomyces hydrogenans NBRC 13475.</title>
        <authorList>
            <person name="Komaki H."/>
            <person name="Tamura T."/>
        </authorList>
    </citation>
    <scope>NUCLEOTIDE SEQUENCE</scope>
    <source>
        <strain evidence="1">NBRC 13475</strain>
    </source>
</reference>
<dbReference type="EMBL" id="BNDW01000068">
    <property type="protein sequence ID" value="GHI25252.1"/>
    <property type="molecule type" value="Genomic_DNA"/>
</dbReference>
<accession>A0ABQ3PJQ8</accession>
<proteinExistence type="predicted"/>
<evidence type="ECO:0008006" key="3">
    <source>
        <dbReference type="Google" id="ProtNLM"/>
    </source>
</evidence>
<evidence type="ECO:0000313" key="2">
    <source>
        <dbReference type="Proteomes" id="UP001052739"/>
    </source>
</evidence>
<dbReference type="Proteomes" id="UP001052739">
    <property type="component" value="Unassembled WGS sequence"/>
</dbReference>
<comment type="caution">
    <text evidence="1">The sequence shown here is derived from an EMBL/GenBank/DDBJ whole genome shotgun (WGS) entry which is preliminary data.</text>
</comment>
<organism evidence="1 2">
    <name type="scientific">Streptomyces hydrogenans</name>
    <dbReference type="NCBI Taxonomy" id="1873719"/>
    <lineage>
        <taxon>Bacteria</taxon>
        <taxon>Bacillati</taxon>
        <taxon>Actinomycetota</taxon>
        <taxon>Actinomycetes</taxon>
        <taxon>Kitasatosporales</taxon>
        <taxon>Streptomycetaceae</taxon>
        <taxon>Streptomyces</taxon>
    </lineage>
</organism>
<keyword evidence="2" id="KW-1185">Reference proteome</keyword>
<dbReference type="RefSeq" id="WP_190222729.1">
    <property type="nucleotide sequence ID" value="NZ_BNBS01000020.1"/>
</dbReference>